<proteinExistence type="predicted"/>
<dbReference type="RefSeq" id="XP_044663438.1">
    <property type="nucleotide sequence ID" value="XM_044807503.1"/>
</dbReference>
<gene>
    <name evidence="1" type="ORF">CKM354_001199400</name>
</gene>
<name>A0A9P3CUS2_9PEZI</name>
<sequence length="69" mass="7151">MRPALNASAPILSLSRVAATTGKENIRPIHTSLALVSPTASLPPPPAPAFVAGNPLASRRSLRWSDPNA</sequence>
<protein>
    <submittedName>
        <fullName evidence="1">Uncharacterized protein</fullName>
    </submittedName>
</protein>
<accession>A0A9P3CUS2</accession>
<evidence type="ECO:0000313" key="2">
    <source>
        <dbReference type="Proteomes" id="UP000825890"/>
    </source>
</evidence>
<organism evidence="1 2">
    <name type="scientific">Cercospora kikuchii</name>
    <dbReference type="NCBI Taxonomy" id="84275"/>
    <lineage>
        <taxon>Eukaryota</taxon>
        <taxon>Fungi</taxon>
        <taxon>Dikarya</taxon>
        <taxon>Ascomycota</taxon>
        <taxon>Pezizomycotina</taxon>
        <taxon>Dothideomycetes</taxon>
        <taxon>Dothideomycetidae</taxon>
        <taxon>Mycosphaerellales</taxon>
        <taxon>Mycosphaerellaceae</taxon>
        <taxon>Cercospora</taxon>
    </lineage>
</organism>
<dbReference type="EMBL" id="BOLY01000008">
    <property type="protein sequence ID" value="GIZ48951.1"/>
    <property type="molecule type" value="Genomic_DNA"/>
</dbReference>
<dbReference type="AlphaFoldDB" id="A0A9P3CUS2"/>
<dbReference type="Proteomes" id="UP000825890">
    <property type="component" value="Unassembled WGS sequence"/>
</dbReference>
<reference evidence="1 2" key="1">
    <citation type="submission" date="2021-01" db="EMBL/GenBank/DDBJ databases">
        <title>Cercospora kikuchii MAFF 305040 whole genome shotgun sequence.</title>
        <authorList>
            <person name="Kashiwa T."/>
            <person name="Suzuki T."/>
        </authorList>
    </citation>
    <scope>NUCLEOTIDE SEQUENCE [LARGE SCALE GENOMIC DNA]</scope>
    <source>
        <strain evidence="1 2">MAFF 305040</strain>
    </source>
</reference>
<evidence type="ECO:0000313" key="1">
    <source>
        <dbReference type="EMBL" id="GIZ48951.1"/>
    </source>
</evidence>
<dbReference type="GeneID" id="68297569"/>
<keyword evidence="2" id="KW-1185">Reference proteome</keyword>
<comment type="caution">
    <text evidence="1">The sequence shown here is derived from an EMBL/GenBank/DDBJ whole genome shotgun (WGS) entry which is preliminary data.</text>
</comment>